<dbReference type="PRINTS" id="PR00480">
    <property type="entry name" value="ASTACIN"/>
</dbReference>
<dbReference type="Proteomes" id="UP000886611">
    <property type="component" value="Unassembled WGS sequence"/>
</dbReference>
<dbReference type="InterPro" id="IPR024079">
    <property type="entry name" value="MetalloPept_cat_dom_sf"/>
</dbReference>
<feature type="binding site" evidence="16">
    <location>
        <position position="723"/>
    </location>
    <ligand>
        <name>Zn(2+)</name>
        <dbReference type="ChEBI" id="CHEBI:29105"/>
        <note>catalytic</note>
    </ligand>
</feature>
<keyword evidence="5" id="KW-0732">Signal</keyword>
<dbReference type="InterPro" id="IPR032680">
    <property type="entry name" value="SUN1_N"/>
</dbReference>
<evidence type="ECO:0000256" key="14">
    <source>
        <dbReference type="ARBA" id="ARBA00037865"/>
    </source>
</evidence>
<dbReference type="AlphaFoldDB" id="A0A8X8BHV3"/>
<dbReference type="GO" id="GO:0008270">
    <property type="term" value="F:zinc ion binding"/>
    <property type="evidence" value="ECO:0007669"/>
    <property type="project" value="UniProtKB-UniRule"/>
</dbReference>
<dbReference type="Gene3D" id="2.60.120.290">
    <property type="entry name" value="Spermadhesin, CUB domain"/>
    <property type="match status" value="1"/>
</dbReference>
<dbReference type="Pfam" id="PF00431">
    <property type="entry name" value="CUB"/>
    <property type="match status" value="1"/>
</dbReference>
<dbReference type="FunFam" id="3.40.390.10:FF:000040">
    <property type="entry name" value="Metalloendopeptidase"/>
    <property type="match status" value="1"/>
</dbReference>
<dbReference type="FunFam" id="2.60.120.260:FF:000009">
    <property type="entry name" value="SUN domain-containing protein 1 isoform X1"/>
    <property type="match status" value="1"/>
</dbReference>
<dbReference type="GO" id="GO:0006508">
    <property type="term" value="P:proteolysis"/>
    <property type="evidence" value="ECO:0007669"/>
    <property type="project" value="UniProtKB-KW"/>
</dbReference>
<dbReference type="InterPro" id="IPR006026">
    <property type="entry name" value="Peptidase_Metallo"/>
</dbReference>
<proteinExistence type="predicted"/>
<dbReference type="Pfam" id="PF07738">
    <property type="entry name" value="Sad1_UNC"/>
    <property type="match status" value="1"/>
</dbReference>
<dbReference type="PANTHER" id="PTHR10127">
    <property type="entry name" value="DISCOIDIN, CUB, EGF, LAMININ , AND ZINC METALLOPROTEASE DOMAIN CONTAINING"/>
    <property type="match status" value="1"/>
</dbReference>
<evidence type="ECO:0000256" key="11">
    <source>
        <dbReference type="ARBA" id="ARBA00023136"/>
    </source>
</evidence>
<dbReference type="Pfam" id="PF18580">
    <property type="entry name" value="HTH_SUN2"/>
    <property type="match status" value="1"/>
</dbReference>
<evidence type="ECO:0000256" key="4">
    <source>
        <dbReference type="ARBA" id="ARBA00022723"/>
    </source>
</evidence>
<dbReference type="FunFam" id="2.60.120.290:FF:000005">
    <property type="entry name" value="Procollagen C-endopeptidase enhancer 1"/>
    <property type="match status" value="1"/>
</dbReference>
<dbReference type="Pfam" id="PF09387">
    <property type="entry name" value="MRP"/>
    <property type="match status" value="1"/>
</dbReference>
<keyword evidence="12 15" id="KW-1015">Disulfide bond</keyword>
<keyword evidence="1" id="KW-0963">Cytoplasm</keyword>
<dbReference type="CDD" id="cd00041">
    <property type="entry name" value="CUB"/>
    <property type="match status" value="1"/>
</dbReference>
<evidence type="ECO:0000256" key="16">
    <source>
        <dbReference type="PROSITE-ProRule" id="PRU01211"/>
    </source>
</evidence>
<dbReference type="InterPro" id="IPR012919">
    <property type="entry name" value="SUN_dom"/>
</dbReference>
<dbReference type="SUPFAM" id="SSF49854">
    <property type="entry name" value="Spermadhesin, CUB domain"/>
    <property type="match status" value="1"/>
</dbReference>
<feature type="non-terminal residue" evidence="22">
    <location>
        <position position="996"/>
    </location>
</feature>
<feature type="compositionally biased region" description="Basic residues" evidence="18">
    <location>
        <begin position="1"/>
        <end position="10"/>
    </location>
</feature>
<keyword evidence="8" id="KW-1133">Transmembrane helix</keyword>
<evidence type="ECO:0000256" key="2">
    <source>
        <dbReference type="ARBA" id="ARBA00022670"/>
    </source>
</evidence>
<protein>
    <recommendedName>
        <fullName evidence="17">Metalloendopeptidase</fullName>
        <ecNumber evidence="17">3.4.24.-</ecNumber>
    </recommendedName>
</protein>
<keyword evidence="6 16" id="KW-0378">Hydrolase</keyword>
<evidence type="ECO:0000259" key="21">
    <source>
        <dbReference type="PROSITE" id="PS51864"/>
    </source>
</evidence>
<evidence type="ECO:0000256" key="3">
    <source>
        <dbReference type="ARBA" id="ARBA00022692"/>
    </source>
</evidence>
<feature type="compositionally biased region" description="Low complexity" evidence="18">
    <location>
        <begin position="45"/>
        <end position="67"/>
    </location>
</feature>
<evidence type="ECO:0000313" key="23">
    <source>
        <dbReference type="Proteomes" id="UP000886611"/>
    </source>
</evidence>
<feature type="disulfide bond" evidence="15">
    <location>
        <begin position="854"/>
        <end position="881"/>
    </location>
</feature>
<organism evidence="22 23">
    <name type="scientific">Polypterus senegalus</name>
    <name type="common">Senegal bichir</name>
    <dbReference type="NCBI Taxonomy" id="55291"/>
    <lineage>
        <taxon>Eukaryota</taxon>
        <taxon>Metazoa</taxon>
        <taxon>Chordata</taxon>
        <taxon>Craniata</taxon>
        <taxon>Vertebrata</taxon>
        <taxon>Euteleostomi</taxon>
        <taxon>Actinopterygii</taxon>
        <taxon>Polypteriformes</taxon>
        <taxon>Polypteridae</taxon>
        <taxon>Polypterus</taxon>
    </lineage>
</organism>
<evidence type="ECO:0000256" key="15">
    <source>
        <dbReference type="PROSITE-ProRule" id="PRU00059"/>
    </source>
</evidence>
<comment type="caution">
    <text evidence="22">The sequence shown here is derived from an EMBL/GenBank/DDBJ whole genome shotgun (WGS) entry which is preliminary data.</text>
</comment>
<evidence type="ECO:0000256" key="1">
    <source>
        <dbReference type="ARBA" id="ARBA00022490"/>
    </source>
</evidence>
<feature type="compositionally biased region" description="Low complexity" evidence="18">
    <location>
        <begin position="831"/>
        <end position="848"/>
    </location>
</feature>
<feature type="binding site" evidence="16">
    <location>
        <position position="719"/>
    </location>
    <ligand>
        <name>Zn(2+)</name>
        <dbReference type="ChEBI" id="CHEBI:29105"/>
        <note>catalytic</note>
    </ligand>
</feature>
<name>A0A8X8BHV3_POLSE</name>
<dbReference type="SUPFAM" id="SSF55486">
    <property type="entry name" value="Metalloproteases ('zincins'), catalytic domain"/>
    <property type="match status" value="1"/>
</dbReference>
<feature type="region of interest" description="Disordered" evidence="18">
    <location>
        <begin position="827"/>
        <end position="848"/>
    </location>
</feature>
<dbReference type="EC" id="3.4.24.-" evidence="17"/>
<evidence type="ECO:0000256" key="10">
    <source>
        <dbReference type="ARBA" id="ARBA00023054"/>
    </source>
</evidence>
<feature type="binding site" evidence="16">
    <location>
        <position position="729"/>
    </location>
    <ligand>
        <name>Zn(2+)</name>
        <dbReference type="ChEBI" id="CHEBI:29105"/>
        <note>catalytic</note>
    </ligand>
</feature>
<sequence>MSRRSLRLHHKDGSPVANHSFISTSGSVKKQRDHRSSRESKTTTKHYSSTSLQQTSRRSQSNNLSLNSESHVCANDLSLTMLDESSIQEKTLVGSIWGADATFFQANGDLLSAGTQTTMLNGYICNDCSILSERKDVLTTHHASQMAATTVYSRNKSQTQKLSNIHLLGDSFLRTSKYAAASLTSLVMQILHHVMLKMGYEAKGLLSWSPSSLLSMFHLLKPEMQTKVVPTPSTTQADESLFISQEKTGDGTPHPPSESLWTVSDAGRITDLEKQLALVSARCQKTTQLSEEQHNTVVALYNKLQEKLEQMSDKQAMSLWITSLFNEQMTSIKEELKNDDSLRSRGDFLSLHHGHELRIIELEKLLKAVAAKAEVDAQVKDSLKVLLYGAKEEEMPDSFLQWLSTQFVRKDDLQEQLAALEIKILKNITVFVSETKEVPSVDYVKHIVDDAGVAGVSEEQVRVIVNNALKLYSEDKTGLVDYALESGGGSILSTRCSETYETKTALMSLFGFPLWYFSQSPRVVIQPDVYPGNCWAFKGSQGYLVIRLSLAIYPTAFSVEHIPKSLSPTGNISSAPKDFTAYTYLSMERFAFGAHQLTLTQQISGGHIIRYGDVADSLMRNAMICPGDGCFWPKASDGFVYVPFTVSPVYSPSEVRAIQRAIADIANSTCVRLVPRTTEVDYLSFQSLDGCWSYFGMTGGKQAVSLKSPTCLLKGVVIHEIIHALGFYHEHNRSDRDKYVNVIWSNVQPGQEDQFSILQTNNLNTKYDYGSIMHYGRYNFAINPSMPTLEPIPNPSVSIGQLSEMSATDILKINRLYGCGGSSNMETVVQTSPSTTKRSTTTTTKPTTMAGPKCANVVLTAPFQRFNSPNFPSLYPNNANCQWLILGKSKVLLTFTAMNIQLTVNCVADYVRVYDGSSTLAKPLSPRLCGYTAPAPLTSTGPSVLVVFHSDASLQNLGFQISYSLCEKTFEGLCQERRNTKKKKKKVMKIQQRGRS</sequence>
<feature type="domain" description="Peptidase M12A" evidence="21">
    <location>
        <begin position="621"/>
        <end position="820"/>
    </location>
</feature>
<keyword evidence="4 16" id="KW-0479">Metal-binding</keyword>
<keyword evidence="7 16" id="KW-0862">Zinc</keyword>
<feature type="domain" description="SUN" evidence="20">
    <location>
        <begin position="488"/>
        <end position="747"/>
    </location>
</feature>
<keyword evidence="9 16" id="KW-0482">Metalloprotease</keyword>
<dbReference type="PROSITE" id="PS51469">
    <property type="entry name" value="SUN"/>
    <property type="match status" value="1"/>
</dbReference>
<dbReference type="SMART" id="SM00042">
    <property type="entry name" value="CUB"/>
    <property type="match status" value="1"/>
</dbReference>
<dbReference type="GO" id="GO:0004222">
    <property type="term" value="F:metalloendopeptidase activity"/>
    <property type="evidence" value="ECO:0007669"/>
    <property type="project" value="UniProtKB-UniRule"/>
</dbReference>
<keyword evidence="10" id="KW-0175">Coiled coil</keyword>
<dbReference type="EMBL" id="JAATIS010009265">
    <property type="protein sequence ID" value="KAG2455816.1"/>
    <property type="molecule type" value="Genomic_DNA"/>
</dbReference>
<feature type="region of interest" description="Disordered" evidence="18">
    <location>
        <begin position="1"/>
        <end position="67"/>
    </location>
</feature>
<dbReference type="Gene3D" id="2.60.120.260">
    <property type="entry name" value="Galactose-binding domain-like"/>
    <property type="match status" value="1"/>
</dbReference>
<keyword evidence="2 16" id="KW-0645">Protease</keyword>
<evidence type="ECO:0000256" key="17">
    <source>
        <dbReference type="RuleBase" id="RU361183"/>
    </source>
</evidence>
<comment type="caution">
    <text evidence="15">Lacks conserved residue(s) required for the propagation of feature annotation.</text>
</comment>
<evidence type="ECO:0000256" key="5">
    <source>
        <dbReference type="ARBA" id="ARBA00022729"/>
    </source>
</evidence>
<feature type="active site" evidence="16">
    <location>
        <position position="720"/>
    </location>
</feature>
<feature type="non-terminal residue" evidence="22">
    <location>
        <position position="1"/>
    </location>
</feature>
<evidence type="ECO:0000256" key="9">
    <source>
        <dbReference type="ARBA" id="ARBA00023049"/>
    </source>
</evidence>
<feature type="domain" description="CUB" evidence="19">
    <location>
        <begin position="854"/>
        <end position="966"/>
    </location>
</feature>
<comment type="subcellular location">
    <subcellularLocation>
        <location evidence="14">Cytoplasmic vesicle</location>
        <location evidence="14">Secretory vesicle</location>
        <location evidence="14">Cortical granule</location>
    </subcellularLocation>
    <subcellularLocation>
        <location evidence="13">Nucleus inner membrane</location>
        <topology evidence="13">Single-pass type II membrane protein</topology>
    </subcellularLocation>
</comment>
<keyword evidence="11" id="KW-0472">Membrane</keyword>
<dbReference type="InterPro" id="IPR035914">
    <property type="entry name" value="Sperma_CUB_dom_sf"/>
</dbReference>
<dbReference type="GO" id="GO:0060473">
    <property type="term" value="C:cortical granule"/>
    <property type="evidence" value="ECO:0007669"/>
    <property type="project" value="UniProtKB-SubCell"/>
</dbReference>
<dbReference type="InterPro" id="IPR001506">
    <property type="entry name" value="Peptidase_M12A"/>
</dbReference>
<evidence type="ECO:0000256" key="7">
    <source>
        <dbReference type="ARBA" id="ARBA00022833"/>
    </source>
</evidence>
<evidence type="ECO:0000256" key="8">
    <source>
        <dbReference type="ARBA" id="ARBA00022989"/>
    </source>
</evidence>
<evidence type="ECO:0000256" key="13">
    <source>
        <dbReference type="ARBA" id="ARBA00037816"/>
    </source>
</evidence>
<keyword evidence="3" id="KW-0812">Transmembrane</keyword>
<evidence type="ECO:0000259" key="19">
    <source>
        <dbReference type="PROSITE" id="PS01180"/>
    </source>
</evidence>
<dbReference type="Gene3D" id="3.40.390.10">
    <property type="entry name" value="Collagenase (Catalytic Domain)"/>
    <property type="match status" value="1"/>
</dbReference>
<evidence type="ECO:0000256" key="6">
    <source>
        <dbReference type="ARBA" id="ARBA00022801"/>
    </source>
</evidence>
<comment type="cofactor">
    <cofactor evidence="16 17">
        <name>Zn(2+)</name>
        <dbReference type="ChEBI" id="CHEBI:29105"/>
    </cofactor>
    <text evidence="16 17">Binds 1 zinc ion per subunit.</text>
</comment>
<evidence type="ECO:0000256" key="18">
    <source>
        <dbReference type="SAM" id="MobiDB-lite"/>
    </source>
</evidence>
<dbReference type="SMART" id="SM00235">
    <property type="entry name" value="ZnMc"/>
    <property type="match status" value="1"/>
</dbReference>
<accession>A0A8X8BHV3</accession>
<dbReference type="PROSITE" id="PS51864">
    <property type="entry name" value="ASTACIN"/>
    <property type="match status" value="1"/>
</dbReference>
<keyword evidence="23" id="KW-1185">Reference proteome</keyword>
<evidence type="ECO:0000313" key="22">
    <source>
        <dbReference type="EMBL" id="KAG2455816.1"/>
    </source>
</evidence>
<dbReference type="Pfam" id="PF01400">
    <property type="entry name" value="Astacin"/>
    <property type="match status" value="1"/>
</dbReference>
<dbReference type="InterPro" id="IPR000859">
    <property type="entry name" value="CUB_dom"/>
</dbReference>
<gene>
    <name evidence="22" type="primary">Sun1</name>
    <name evidence="22" type="ORF">GTO96_0008051</name>
</gene>
<evidence type="ECO:0000259" key="20">
    <source>
        <dbReference type="PROSITE" id="PS51469"/>
    </source>
</evidence>
<dbReference type="GO" id="GO:0005637">
    <property type="term" value="C:nuclear inner membrane"/>
    <property type="evidence" value="ECO:0007669"/>
    <property type="project" value="UniProtKB-SubCell"/>
</dbReference>
<dbReference type="PANTHER" id="PTHR10127:SF896">
    <property type="entry name" value="METALLOENDOPEPTIDASE"/>
    <property type="match status" value="1"/>
</dbReference>
<evidence type="ECO:0000256" key="12">
    <source>
        <dbReference type="ARBA" id="ARBA00023157"/>
    </source>
</evidence>
<reference evidence="22 23" key="1">
    <citation type="journal article" date="2021" name="Cell">
        <title>Tracing the genetic footprints of vertebrate landing in non-teleost ray-finned fishes.</title>
        <authorList>
            <person name="Bi X."/>
            <person name="Wang K."/>
            <person name="Yang L."/>
            <person name="Pan H."/>
            <person name="Jiang H."/>
            <person name="Wei Q."/>
            <person name="Fang M."/>
            <person name="Yu H."/>
            <person name="Zhu C."/>
            <person name="Cai Y."/>
            <person name="He Y."/>
            <person name="Gan X."/>
            <person name="Zeng H."/>
            <person name="Yu D."/>
            <person name="Zhu Y."/>
            <person name="Jiang H."/>
            <person name="Qiu Q."/>
            <person name="Yang H."/>
            <person name="Zhang Y.E."/>
            <person name="Wang W."/>
            <person name="Zhu M."/>
            <person name="He S."/>
            <person name="Zhang G."/>
        </authorList>
    </citation>
    <scope>NUCLEOTIDE SEQUENCE [LARGE SCALE GENOMIC DNA]</scope>
    <source>
        <strain evidence="22">Bchr_013</strain>
    </source>
</reference>
<dbReference type="PROSITE" id="PS01180">
    <property type="entry name" value="CUB"/>
    <property type="match status" value="1"/>
</dbReference>
<dbReference type="InterPro" id="IPR040994">
    <property type="entry name" value="Sun_CC2"/>
</dbReference>